<evidence type="ECO:0000313" key="1">
    <source>
        <dbReference type="EMBL" id="MBB4632496.1"/>
    </source>
</evidence>
<dbReference type="Proteomes" id="UP000566324">
    <property type="component" value="Unassembled WGS sequence"/>
</dbReference>
<dbReference type="AlphaFoldDB" id="A0A7W7F6M4"/>
<dbReference type="GO" id="GO:0045271">
    <property type="term" value="C:respiratory chain complex I"/>
    <property type="evidence" value="ECO:0007669"/>
    <property type="project" value="InterPro"/>
</dbReference>
<name>A0A7W7F6M4_9SPHN</name>
<gene>
    <name evidence="1" type="ORF">GGQ98_002121</name>
</gene>
<accession>A0A7W7F6M4</accession>
<dbReference type="EMBL" id="JACHNZ010000022">
    <property type="protein sequence ID" value="MBB4632496.1"/>
    <property type="molecule type" value="Genomic_DNA"/>
</dbReference>
<keyword evidence="2" id="KW-1185">Reference proteome</keyword>
<dbReference type="GO" id="GO:0006979">
    <property type="term" value="P:response to oxidative stress"/>
    <property type="evidence" value="ECO:0007669"/>
    <property type="project" value="TreeGrafter"/>
</dbReference>
<proteinExistence type="predicted"/>
<dbReference type="InterPro" id="IPR007763">
    <property type="entry name" value="NDUFA12"/>
</dbReference>
<dbReference type="RefSeq" id="WP_184069205.1">
    <property type="nucleotide sequence ID" value="NZ_JACHNZ010000022.1"/>
</dbReference>
<protein>
    <submittedName>
        <fullName evidence="1">NADH:ubiquinone oxidoreductase subunit</fullName>
    </submittedName>
</protein>
<sequence length="132" mass="14999">MGLFKSIFTWWDGPTWGTRYVTRFHGEEVGHDAEGNRYFRKAGKPGKGIERRWVIYDGLNEASRVPPEWHGWLHKSTDVLPSESQPRKTWETPHHANLTGTAAAWQRPGTLANAAPRARATGDYEAWSPEEA</sequence>
<keyword evidence="1" id="KW-0830">Ubiquinone</keyword>
<organism evidence="1 2">
    <name type="scientific">Sphingosinicella soli</name>
    <dbReference type="NCBI Taxonomy" id="333708"/>
    <lineage>
        <taxon>Bacteria</taxon>
        <taxon>Pseudomonadati</taxon>
        <taxon>Pseudomonadota</taxon>
        <taxon>Alphaproteobacteria</taxon>
        <taxon>Sphingomonadales</taxon>
        <taxon>Sphingosinicellaceae</taxon>
        <taxon>Sphingosinicella</taxon>
    </lineage>
</organism>
<comment type="caution">
    <text evidence="1">The sequence shown here is derived from an EMBL/GenBank/DDBJ whole genome shotgun (WGS) entry which is preliminary data.</text>
</comment>
<dbReference type="NCBIfam" id="NF006040">
    <property type="entry name" value="PRK08183.1"/>
    <property type="match status" value="1"/>
</dbReference>
<dbReference type="PANTHER" id="PTHR12910">
    <property type="entry name" value="NADH-UBIQUINONE OXIDOREDUCTASE SUBUNIT B17.2"/>
    <property type="match status" value="1"/>
</dbReference>
<evidence type="ECO:0000313" key="2">
    <source>
        <dbReference type="Proteomes" id="UP000566324"/>
    </source>
</evidence>
<reference evidence="1 2" key="1">
    <citation type="submission" date="2020-08" db="EMBL/GenBank/DDBJ databases">
        <title>Genomic Encyclopedia of Type Strains, Phase IV (KMG-IV): sequencing the most valuable type-strain genomes for metagenomic binning, comparative biology and taxonomic classification.</title>
        <authorList>
            <person name="Goeker M."/>
        </authorList>
    </citation>
    <scope>NUCLEOTIDE SEQUENCE [LARGE SCALE GENOMIC DNA]</scope>
    <source>
        <strain evidence="1 2">DSM 17328</strain>
    </source>
</reference>
<dbReference type="Pfam" id="PF05071">
    <property type="entry name" value="NDUFA12"/>
    <property type="match status" value="1"/>
</dbReference>
<dbReference type="PANTHER" id="PTHR12910:SF2">
    <property type="entry name" value="NADH DEHYDROGENASE [UBIQUINONE] 1 ALPHA SUBCOMPLEX SUBUNIT 12"/>
    <property type="match status" value="1"/>
</dbReference>